<feature type="region of interest" description="Disordered" evidence="6">
    <location>
        <begin position="235"/>
        <end position="263"/>
    </location>
</feature>
<feature type="domain" description="Protein kinase" evidence="7">
    <location>
        <begin position="415"/>
        <end position="691"/>
    </location>
</feature>
<feature type="compositionally biased region" description="Basic and acidic residues" evidence="6">
    <location>
        <begin position="1"/>
        <end position="16"/>
    </location>
</feature>
<dbReference type="PANTHER" id="PTHR47987">
    <property type="entry name" value="OS08G0249100 PROTEIN"/>
    <property type="match status" value="1"/>
</dbReference>
<gene>
    <name evidence="8" type="ORF">C4D60_Mb06t26870</name>
</gene>
<evidence type="ECO:0000256" key="5">
    <source>
        <dbReference type="PROSITE-ProRule" id="PRU10141"/>
    </source>
</evidence>
<dbReference type="SUPFAM" id="SSF56112">
    <property type="entry name" value="Protein kinase-like (PK-like)"/>
    <property type="match status" value="1"/>
</dbReference>
<keyword evidence="2 5" id="KW-0547">Nucleotide-binding</keyword>
<dbReference type="PROSITE" id="PS00107">
    <property type="entry name" value="PROTEIN_KINASE_ATP"/>
    <property type="match status" value="1"/>
</dbReference>
<feature type="binding site" evidence="5">
    <location>
        <position position="443"/>
    </location>
    <ligand>
        <name>ATP</name>
        <dbReference type="ChEBI" id="CHEBI:30616"/>
    </ligand>
</feature>
<feature type="compositionally biased region" description="Low complexity" evidence="6">
    <location>
        <begin position="246"/>
        <end position="257"/>
    </location>
</feature>
<evidence type="ECO:0000259" key="7">
    <source>
        <dbReference type="PROSITE" id="PS50011"/>
    </source>
</evidence>
<dbReference type="InterPro" id="IPR017441">
    <property type="entry name" value="Protein_kinase_ATP_BS"/>
</dbReference>
<dbReference type="SMART" id="SM00220">
    <property type="entry name" value="S_TKc"/>
    <property type="match status" value="1"/>
</dbReference>
<dbReference type="PROSITE" id="PS50011">
    <property type="entry name" value="PROTEIN_KINASE_DOM"/>
    <property type="match status" value="1"/>
</dbReference>
<evidence type="ECO:0000256" key="2">
    <source>
        <dbReference type="ARBA" id="ARBA00022741"/>
    </source>
</evidence>
<feature type="region of interest" description="Disordered" evidence="6">
    <location>
        <begin position="1"/>
        <end position="21"/>
    </location>
</feature>
<name>A0A4S8IS64_MUSBA</name>
<protein>
    <recommendedName>
        <fullName evidence="7">Protein kinase domain-containing protein</fullName>
    </recommendedName>
</protein>
<dbReference type="PROSITE" id="PS00108">
    <property type="entry name" value="PROTEIN_KINASE_ST"/>
    <property type="match status" value="1"/>
</dbReference>
<dbReference type="SUPFAM" id="SSF52402">
    <property type="entry name" value="Adenine nucleotide alpha hydrolases-like"/>
    <property type="match status" value="1"/>
</dbReference>
<organism evidence="8 9">
    <name type="scientific">Musa balbisiana</name>
    <name type="common">Banana</name>
    <dbReference type="NCBI Taxonomy" id="52838"/>
    <lineage>
        <taxon>Eukaryota</taxon>
        <taxon>Viridiplantae</taxon>
        <taxon>Streptophyta</taxon>
        <taxon>Embryophyta</taxon>
        <taxon>Tracheophyta</taxon>
        <taxon>Spermatophyta</taxon>
        <taxon>Magnoliopsida</taxon>
        <taxon>Liliopsida</taxon>
        <taxon>Zingiberales</taxon>
        <taxon>Musaceae</taxon>
        <taxon>Musa</taxon>
    </lineage>
</organism>
<dbReference type="STRING" id="52838.A0A4S8IS64"/>
<dbReference type="Pfam" id="PF00069">
    <property type="entry name" value="Pkinase"/>
    <property type="match status" value="1"/>
</dbReference>
<dbReference type="InterPro" id="IPR014729">
    <property type="entry name" value="Rossmann-like_a/b/a_fold"/>
</dbReference>
<dbReference type="InterPro" id="IPR008271">
    <property type="entry name" value="Ser/Thr_kinase_AS"/>
</dbReference>
<keyword evidence="9" id="KW-1185">Reference proteome</keyword>
<dbReference type="Gene3D" id="3.40.50.620">
    <property type="entry name" value="HUPs"/>
    <property type="match status" value="1"/>
</dbReference>
<dbReference type="Gene3D" id="1.10.510.10">
    <property type="entry name" value="Transferase(Phosphotransferase) domain 1"/>
    <property type="match status" value="1"/>
</dbReference>
<dbReference type="FunFam" id="3.30.200.20:FF:000268">
    <property type="entry name" value="probable receptor-like serine/threonine-protein kinase At5g57670"/>
    <property type="match status" value="1"/>
</dbReference>
<feature type="region of interest" description="Disordered" evidence="6">
    <location>
        <begin position="351"/>
        <end position="378"/>
    </location>
</feature>
<accession>A0A4S8IS64</accession>
<keyword evidence="4 5" id="KW-0067">ATP-binding</keyword>
<evidence type="ECO:0000313" key="8">
    <source>
        <dbReference type="EMBL" id="THU51044.1"/>
    </source>
</evidence>
<sequence>MQERGGRDLQEKKKENEDEEGGKTVLVGIKMDADSRELLTWSLVKIADAGDRVFALHVLPSTPSGTTRCSRLVLFMASPAPSDHLTAVDSSDASLGCSSLLSIVKAFDAMLAVYEGFCNLKQVDLKMKIARGSSIRKVLVSEAIAYGASSLVVGVAKNSHGIGYSSTSIAKYCARNLPRACSVFAVSNGKTLFKREALPASQPSAQNRAKNTAAAVSAGQQALTRSYSKLLNTRPVKSAVAKGQRPGTTPNTSSSSPRCLSNLKRSKSDCYNHIREDRGSLQRNQSVALVPAKKPEAPAIRICLLSADSSEVRPGWPLLRKAMLSNRRTASADGSSVVQWAMRLPSRFSAASAVHPDHRPVNSDARADHRRDAESGAVVPAEDKIPKELEHLREKYSSICRLFSYKELVRMTSDFSPEQLIGKGGSSHVYKGCLPDGKELAVKILKHSEDVMNEFISEIEIITALHHKNIISLFGFCFENKDLVLVYDFLSRGSLEDNLHGESLNKHTLSWTERFKVAVGTAEALDYLHGGAGNMQPVIHRDVKSSNILLSEDFEPQLADFGLAKWASASASQLICNDVAGTFGYLAPEYFMYGKVNEKIDVYAFGVVLLELISGRKPVTTGCSKGPESLVMWATRILQAGEVKELVDPCLGTCYDKAELERMMLAASLCIKRAPRSRPQIALVRPPHDLVLPIETSCAYVATTGIQMLFNSGVEAAAR</sequence>
<evidence type="ECO:0000256" key="1">
    <source>
        <dbReference type="ARBA" id="ARBA00022679"/>
    </source>
</evidence>
<dbReference type="GO" id="GO:0005524">
    <property type="term" value="F:ATP binding"/>
    <property type="evidence" value="ECO:0007669"/>
    <property type="project" value="UniProtKB-UniRule"/>
</dbReference>
<keyword evidence="3" id="KW-0418">Kinase</keyword>
<dbReference type="InterPro" id="IPR046958">
    <property type="entry name" value="RBK1/2/STUNTED"/>
</dbReference>
<evidence type="ECO:0000256" key="6">
    <source>
        <dbReference type="SAM" id="MobiDB-lite"/>
    </source>
</evidence>
<dbReference type="Gene3D" id="3.30.200.20">
    <property type="entry name" value="Phosphorylase Kinase, domain 1"/>
    <property type="match status" value="1"/>
</dbReference>
<dbReference type="AlphaFoldDB" id="A0A4S8IS64"/>
<dbReference type="GO" id="GO:0004672">
    <property type="term" value="F:protein kinase activity"/>
    <property type="evidence" value="ECO:0007669"/>
    <property type="project" value="InterPro"/>
</dbReference>
<evidence type="ECO:0000256" key="3">
    <source>
        <dbReference type="ARBA" id="ARBA00022777"/>
    </source>
</evidence>
<dbReference type="FunFam" id="1.10.510.10:FF:000284">
    <property type="entry name" value="Putative receptor-like serine/threonine-protein kinase"/>
    <property type="match status" value="1"/>
</dbReference>
<comment type="caution">
    <text evidence="8">The sequence shown here is derived from an EMBL/GenBank/DDBJ whole genome shotgun (WGS) entry which is preliminary data.</text>
</comment>
<evidence type="ECO:0000256" key="4">
    <source>
        <dbReference type="ARBA" id="ARBA00022840"/>
    </source>
</evidence>
<dbReference type="InterPro" id="IPR000719">
    <property type="entry name" value="Prot_kinase_dom"/>
</dbReference>
<feature type="compositionally biased region" description="Basic and acidic residues" evidence="6">
    <location>
        <begin position="355"/>
        <end position="374"/>
    </location>
</feature>
<dbReference type="Proteomes" id="UP000317650">
    <property type="component" value="Chromosome 6"/>
</dbReference>
<proteinExistence type="predicted"/>
<reference evidence="8 9" key="1">
    <citation type="journal article" date="2019" name="Nat. Plants">
        <title>Genome sequencing of Musa balbisiana reveals subgenome evolution and function divergence in polyploid bananas.</title>
        <authorList>
            <person name="Yao X."/>
        </authorList>
    </citation>
    <scope>NUCLEOTIDE SEQUENCE [LARGE SCALE GENOMIC DNA]</scope>
    <source>
        <strain evidence="9">cv. DH-PKW</strain>
        <tissue evidence="8">Leaves</tissue>
    </source>
</reference>
<dbReference type="EMBL" id="PYDT01000009">
    <property type="protein sequence ID" value="THU51044.1"/>
    <property type="molecule type" value="Genomic_DNA"/>
</dbReference>
<dbReference type="PANTHER" id="PTHR47987:SF5">
    <property type="entry name" value="PROTEIN KINASE DOMAIN-CONTAINING PROTEIN"/>
    <property type="match status" value="1"/>
</dbReference>
<dbReference type="InterPro" id="IPR011009">
    <property type="entry name" value="Kinase-like_dom_sf"/>
</dbReference>
<keyword evidence="1" id="KW-0808">Transferase</keyword>
<evidence type="ECO:0000313" key="9">
    <source>
        <dbReference type="Proteomes" id="UP000317650"/>
    </source>
</evidence>